<feature type="transmembrane region" description="Helical" evidence="10">
    <location>
        <begin position="212"/>
        <end position="230"/>
    </location>
</feature>
<evidence type="ECO:0000256" key="4">
    <source>
        <dbReference type="ARBA" id="ARBA00022737"/>
    </source>
</evidence>
<protein>
    <recommendedName>
        <fullName evidence="8">Mannose-P-dolichol utilization defect 1 protein homolog</fullName>
    </recommendedName>
</protein>
<dbReference type="Gene3D" id="1.20.1280.290">
    <property type="match status" value="2"/>
</dbReference>
<keyword evidence="3 8" id="KW-0812">Transmembrane</keyword>
<evidence type="ECO:0000256" key="6">
    <source>
        <dbReference type="ARBA" id="ARBA00023136"/>
    </source>
</evidence>
<dbReference type="FunFam" id="1.20.1280.290:FF:000006">
    <property type="entry name" value="mannose-P-dolichol utilization defect 1 protein"/>
    <property type="match status" value="1"/>
</dbReference>
<dbReference type="Proteomes" id="UP001164286">
    <property type="component" value="Unassembled WGS sequence"/>
</dbReference>
<dbReference type="InterPro" id="IPR016817">
    <property type="entry name" value="MannP-dilichol_defect-1"/>
</dbReference>
<feature type="transmembrane region" description="Helical" evidence="10">
    <location>
        <begin position="114"/>
        <end position="132"/>
    </location>
</feature>
<evidence type="ECO:0000256" key="8">
    <source>
        <dbReference type="PIRNR" id="PIRNR023381"/>
    </source>
</evidence>
<feature type="region of interest" description="Disordered" evidence="9">
    <location>
        <begin position="278"/>
        <end position="303"/>
    </location>
</feature>
<dbReference type="GeneID" id="77728750"/>
<feature type="transmembrane region" description="Helical" evidence="10">
    <location>
        <begin position="81"/>
        <end position="102"/>
    </location>
</feature>
<dbReference type="PANTHER" id="PTHR12226">
    <property type="entry name" value="MANNOSE-P-DOLICHOL UTILIZATION DEFECT 1 LEC35 -RELATED"/>
    <property type="match status" value="1"/>
</dbReference>
<keyword evidence="12" id="KW-1185">Reference proteome</keyword>
<comment type="subcellular location">
    <subcellularLocation>
        <location evidence="1 8">Membrane</location>
        <topology evidence="1 8">Multi-pass membrane protein</topology>
    </subcellularLocation>
</comment>
<evidence type="ECO:0000256" key="1">
    <source>
        <dbReference type="ARBA" id="ARBA00004141"/>
    </source>
</evidence>
<evidence type="ECO:0000256" key="2">
    <source>
        <dbReference type="ARBA" id="ARBA00022448"/>
    </source>
</evidence>
<dbReference type="PANTHER" id="PTHR12226:SF2">
    <property type="entry name" value="MANNOSE-P-DOLICHOL UTILIZATION DEFECT 1 PROTEIN"/>
    <property type="match status" value="1"/>
</dbReference>
<dbReference type="InterPro" id="IPR006603">
    <property type="entry name" value="PQ-loop_rpt"/>
</dbReference>
<dbReference type="AlphaFoldDB" id="A0AA38LUT1"/>
<organism evidence="11 12">
    <name type="scientific">Dioszegia hungarica</name>
    <dbReference type="NCBI Taxonomy" id="4972"/>
    <lineage>
        <taxon>Eukaryota</taxon>
        <taxon>Fungi</taxon>
        <taxon>Dikarya</taxon>
        <taxon>Basidiomycota</taxon>
        <taxon>Agaricomycotina</taxon>
        <taxon>Tremellomycetes</taxon>
        <taxon>Tremellales</taxon>
        <taxon>Bulleribasidiaceae</taxon>
        <taxon>Dioszegia</taxon>
    </lineage>
</organism>
<keyword evidence="6 8" id="KW-0472">Membrane</keyword>
<keyword evidence="2" id="KW-0813">Transport</keyword>
<feature type="transmembrane region" description="Helical" evidence="10">
    <location>
        <begin position="239"/>
        <end position="262"/>
    </location>
</feature>
<sequence length="303" mass="32449">MALHSAVTAVTHHIPGFIRQPAEALIGPKCYTSLVYDFDLSDVDCLKYALSKGLGLGIVLGGGIVKIPQIMKIISTKSARGLSLSAYILETASYAISLAYASRNHFPFSTYGENFFLTLQNVAITLLILHFSTSSVRADTRKPLTSGQNRSSTGKVVAGLVVAITSGFFLSSSSLCPPRALAFLQAVTLPLSLSSKVPQILSNYSNGSTGNLSAFAVFNALLGCLARLFTTKQEVNDPLIFWGFAGAAVLNAVIAAQMVMYWNKGEGVGAGRRVRAEEGLGEASPMRKVPTEQQPRRWGRKLD</sequence>
<keyword evidence="4" id="KW-0677">Repeat</keyword>
<evidence type="ECO:0000313" key="12">
    <source>
        <dbReference type="Proteomes" id="UP001164286"/>
    </source>
</evidence>
<keyword evidence="5 8" id="KW-1133">Transmembrane helix</keyword>
<evidence type="ECO:0000256" key="9">
    <source>
        <dbReference type="SAM" id="MobiDB-lite"/>
    </source>
</evidence>
<evidence type="ECO:0000256" key="5">
    <source>
        <dbReference type="ARBA" id="ARBA00022989"/>
    </source>
</evidence>
<dbReference type="PIRSF" id="PIRSF023381">
    <property type="entry name" value="MannP-dilichol_defect-1p"/>
    <property type="match status" value="1"/>
</dbReference>
<evidence type="ECO:0000313" key="11">
    <source>
        <dbReference type="EMBL" id="KAI9636180.1"/>
    </source>
</evidence>
<evidence type="ECO:0000256" key="3">
    <source>
        <dbReference type="ARBA" id="ARBA00022692"/>
    </source>
</evidence>
<dbReference type="Pfam" id="PF04193">
    <property type="entry name" value="PQ-loop"/>
    <property type="match status" value="2"/>
</dbReference>
<proteinExistence type="inferred from homology"/>
<comment type="caution">
    <text evidence="11">The sequence shown here is derived from an EMBL/GenBank/DDBJ whole genome shotgun (WGS) entry which is preliminary data.</text>
</comment>
<comment type="similarity">
    <text evidence="7 8">Belongs to the MPDU1 (TC 2.A.43.3) family.</text>
</comment>
<accession>A0AA38LUT1</accession>
<evidence type="ECO:0000256" key="7">
    <source>
        <dbReference type="ARBA" id="ARBA00038475"/>
    </source>
</evidence>
<gene>
    <name evidence="11" type="ORF">MKK02DRAFT_37045</name>
</gene>
<evidence type="ECO:0000256" key="10">
    <source>
        <dbReference type="SAM" id="Phobius"/>
    </source>
</evidence>
<dbReference type="RefSeq" id="XP_052945957.1">
    <property type="nucleotide sequence ID" value="XM_053089545.1"/>
</dbReference>
<dbReference type="SMART" id="SM00679">
    <property type="entry name" value="CTNS"/>
    <property type="match status" value="2"/>
</dbReference>
<name>A0AA38LUT1_9TREE</name>
<dbReference type="EMBL" id="JAKWFO010000005">
    <property type="protein sequence ID" value="KAI9636180.1"/>
    <property type="molecule type" value="Genomic_DNA"/>
</dbReference>
<dbReference type="GO" id="GO:0016020">
    <property type="term" value="C:membrane"/>
    <property type="evidence" value="ECO:0007669"/>
    <property type="project" value="UniProtKB-SubCell"/>
</dbReference>
<feature type="transmembrane region" description="Helical" evidence="10">
    <location>
        <begin position="153"/>
        <end position="171"/>
    </location>
</feature>
<reference evidence="11" key="1">
    <citation type="journal article" date="2022" name="G3 (Bethesda)">
        <title>High quality genome of the basidiomycete yeast Dioszegia hungarica PDD-24b-2 isolated from cloud water.</title>
        <authorList>
            <person name="Jarrige D."/>
            <person name="Haridas S."/>
            <person name="Bleykasten-Grosshans C."/>
            <person name="Joly M."/>
            <person name="Nadalig T."/>
            <person name="Sancelme M."/>
            <person name="Vuilleumier S."/>
            <person name="Grigoriev I.V."/>
            <person name="Amato P."/>
            <person name="Bringel F."/>
        </authorList>
    </citation>
    <scope>NUCLEOTIDE SEQUENCE</scope>
    <source>
        <strain evidence="11">PDD-24b-2</strain>
    </source>
</reference>